<dbReference type="EMBL" id="JAIWYP010000001">
    <property type="protein sequence ID" value="KAH3889159.1"/>
    <property type="molecule type" value="Genomic_DNA"/>
</dbReference>
<dbReference type="Proteomes" id="UP000828390">
    <property type="component" value="Unassembled WGS sequence"/>
</dbReference>
<dbReference type="AlphaFoldDB" id="A0A9D4N8J1"/>
<reference evidence="2" key="2">
    <citation type="submission" date="2020-11" db="EMBL/GenBank/DDBJ databases">
        <authorList>
            <person name="McCartney M.A."/>
            <person name="Auch B."/>
            <person name="Kono T."/>
            <person name="Mallez S."/>
            <person name="Becker A."/>
            <person name="Gohl D.M."/>
            <person name="Silverstein K.A.T."/>
            <person name="Koren S."/>
            <person name="Bechman K.B."/>
            <person name="Herman A."/>
            <person name="Abrahante J.E."/>
            <person name="Garbe J."/>
        </authorList>
    </citation>
    <scope>NUCLEOTIDE SEQUENCE</scope>
    <source>
        <strain evidence="2">Duluth1</strain>
        <tissue evidence="2">Whole animal</tissue>
    </source>
</reference>
<reference evidence="2" key="1">
    <citation type="journal article" date="2019" name="bioRxiv">
        <title>The Genome of the Zebra Mussel, Dreissena polymorpha: A Resource for Invasive Species Research.</title>
        <authorList>
            <person name="McCartney M.A."/>
            <person name="Auch B."/>
            <person name="Kono T."/>
            <person name="Mallez S."/>
            <person name="Zhang Y."/>
            <person name="Obille A."/>
            <person name="Becker A."/>
            <person name="Abrahante J.E."/>
            <person name="Garbe J."/>
            <person name="Badalamenti J.P."/>
            <person name="Herman A."/>
            <person name="Mangelson H."/>
            <person name="Liachko I."/>
            <person name="Sullivan S."/>
            <person name="Sone E.D."/>
            <person name="Koren S."/>
            <person name="Silverstein K.A.T."/>
            <person name="Beckman K.B."/>
            <person name="Gohl D.M."/>
        </authorList>
    </citation>
    <scope>NUCLEOTIDE SEQUENCE</scope>
    <source>
        <strain evidence="2">Duluth1</strain>
        <tissue evidence="2">Whole animal</tissue>
    </source>
</reference>
<gene>
    <name evidence="2" type="ORF">DPMN_013209</name>
</gene>
<organism evidence="2 3">
    <name type="scientific">Dreissena polymorpha</name>
    <name type="common">Zebra mussel</name>
    <name type="synonym">Mytilus polymorpha</name>
    <dbReference type="NCBI Taxonomy" id="45954"/>
    <lineage>
        <taxon>Eukaryota</taxon>
        <taxon>Metazoa</taxon>
        <taxon>Spiralia</taxon>
        <taxon>Lophotrochozoa</taxon>
        <taxon>Mollusca</taxon>
        <taxon>Bivalvia</taxon>
        <taxon>Autobranchia</taxon>
        <taxon>Heteroconchia</taxon>
        <taxon>Euheterodonta</taxon>
        <taxon>Imparidentia</taxon>
        <taxon>Neoheterodontei</taxon>
        <taxon>Myida</taxon>
        <taxon>Dreissenoidea</taxon>
        <taxon>Dreissenidae</taxon>
        <taxon>Dreissena</taxon>
    </lineage>
</organism>
<comment type="caution">
    <text evidence="2">The sequence shown here is derived from an EMBL/GenBank/DDBJ whole genome shotgun (WGS) entry which is preliminary data.</text>
</comment>
<protein>
    <submittedName>
        <fullName evidence="2">Uncharacterized protein</fullName>
    </submittedName>
</protein>
<accession>A0A9D4N8J1</accession>
<sequence>MDKSPRRHHIICLTGLKAKADGNSQEEETSSISEYPADMIDENVSSKTTSSHENVARKTTSSRKKMARRLLTFSSTENVSSKTDSSRENVASKTVTCRIKL</sequence>
<evidence type="ECO:0000256" key="1">
    <source>
        <dbReference type="SAM" id="MobiDB-lite"/>
    </source>
</evidence>
<name>A0A9D4N8J1_DREPO</name>
<evidence type="ECO:0000313" key="2">
    <source>
        <dbReference type="EMBL" id="KAH3889159.1"/>
    </source>
</evidence>
<feature type="compositionally biased region" description="Polar residues" evidence="1">
    <location>
        <begin position="72"/>
        <end position="95"/>
    </location>
</feature>
<proteinExistence type="predicted"/>
<feature type="compositionally biased region" description="Polar residues" evidence="1">
    <location>
        <begin position="43"/>
        <end position="59"/>
    </location>
</feature>
<keyword evidence="3" id="KW-1185">Reference proteome</keyword>
<feature type="region of interest" description="Disordered" evidence="1">
    <location>
        <begin position="19"/>
        <end position="101"/>
    </location>
</feature>
<evidence type="ECO:0000313" key="3">
    <source>
        <dbReference type="Proteomes" id="UP000828390"/>
    </source>
</evidence>